<proteinExistence type="inferred from homology"/>
<evidence type="ECO:0000256" key="6">
    <source>
        <dbReference type="ARBA" id="ARBA00023015"/>
    </source>
</evidence>
<evidence type="ECO:0000256" key="2">
    <source>
        <dbReference type="ARBA" id="ARBA00022723"/>
    </source>
</evidence>
<dbReference type="Pfam" id="PF00096">
    <property type="entry name" value="zf-C2H2"/>
    <property type="match status" value="3"/>
</dbReference>
<feature type="domain" description="C2H2-type" evidence="10">
    <location>
        <begin position="385"/>
        <end position="412"/>
    </location>
</feature>
<accession>A0AA90SCB5</accession>
<evidence type="ECO:0000256" key="5">
    <source>
        <dbReference type="ARBA" id="ARBA00022833"/>
    </source>
</evidence>
<gene>
    <name evidence="11" type="ORF">QS748_01000</name>
</gene>
<comment type="similarity">
    <text evidence="1">Belongs to the krueppel C2H2-type zinc-finger protein family.</text>
</comment>
<comment type="caution">
    <text evidence="11">The sequence shown here is derived from an EMBL/GenBank/DDBJ whole genome shotgun (WGS) entry which is preliminary data.</text>
</comment>
<dbReference type="GO" id="GO:0008270">
    <property type="term" value="F:zinc ion binding"/>
    <property type="evidence" value="ECO:0007669"/>
    <property type="project" value="UniProtKB-KW"/>
</dbReference>
<evidence type="ECO:0000256" key="8">
    <source>
        <dbReference type="ARBA" id="ARBA00023163"/>
    </source>
</evidence>
<dbReference type="SMART" id="SM00355">
    <property type="entry name" value="ZnF_C2H2"/>
    <property type="match status" value="6"/>
</dbReference>
<keyword evidence="7" id="KW-0238">DNA-binding</keyword>
<evidence type="ECO:0000256" key="9">
    <source>
        <dbReference type="PROSITE-ProRule" id="PRU00042"/>
    </source>
</evidence>
<keyword evidence="3" id="KW-0677">Repeat</keyword>
<dbReference type="PANTHER" id="PTHR19818:SF139">
    <property type="entry name" value="PAIR-RULE PROTEIN ODD-PAIRED"/>
    <property type="match status" value="1"/>
</dbReference>
<feature type="domain" description="C2H2-type" evidence="10">
    <location>
        <begin position="327"/>
        <end position="354"/>
    </location>
</feature>
<evidence type="ECO:0000313" key="11">
    <source>
        <dbReference type="EMBL" id="MDP0587847.1"/>
    </source>
</evidence>
<dbReference type="Gene3D" id="3.30.160.60">
    <property type="entry name" value="Classic Zinc Finger"/>
    <property type="match status" value="6"/>
</dbReference>
<organism evidence="11 12">
    <name type="scientific">Candidatus Endonucleibacter bathymodioli</name>
    <dbReference type="NCBI Taxonomy" id="539814"/>
    <lineage>
        <taxon>Bacteria</taxon>
        <taxon>Pseudomonadati</taxon>
        <taxon>Pseudomonadota</taxon>
        <taxon>Gammaproteobacteria</taxon>
        <taxon>Oceanospirillales</taxon>
        <taxon>Endozoicomonadaceae</taxon>
        <taxon>Candidatus Endonucleibacter</taxon>
    </lineage>
</organism>
<dbReference type="Proteomes" id="UP001178148">
    <property type="component" value="Unassembled WGS sequence"/>
</dbReference>
<keyword evidence="6" id="KW-0805">Transcription regulation</keyword>
<dbReference type="AlphaFoldDB" id="A0AA90SCB5"/>
<keyword evidence="12" id="KW-1185">Reference proteome</keyword>
<feature type="domain" description="C2H2-type" evidence="10">
    <location>
        <begin position="413"/>
        <end position="440"/>
    </location>
</feature>
<evidence type="ECO:0000256" key="4">
    <source>
        <dbReference type="ARBA" id="ARBA00022771"/>
    </source>
</evidence>
<dbReference type="GO" id="GO:0000981">
    <property type="term" value="F:DNA-binding transcription factor activity, RNA polymerase II-specific"/>
    <property type="evidence" value="ECO:0007669"/>
    <property type="project" value="TreeGrafter"/>
</dbReference>
<keyword evidence="8" id="KW-0804">Transcription</keyword>
<feature type="domain" description="C2H2-type" evidence="10">
    <location>
        <begin position="469"/>
        <end position="498"/>
    </location>
</feature>
<dbReference type="GO" id="GO:0000978">
    <property type="term" value="F:RNA polymerase II cis-regulatory region sequence-specific DNA binding"/>
    <property type="evidence" value="ECO:0007669"/>
    <property type="project" value="TreeGrafter"/>
</dbReference>
<sequence length="500" mass="58226">MILKFLCVPKLYRLDILTMVKGILFIYCLLASLCIKAALDNDVCKSINIDKKEEEWFFMFAPNSDVSGHREDFCYIAMINKRMMVSESTGREIRATLMALQFNNVEEIPNANNCQSLTYCSAKNLSEIEYNNFLCELNSEHKTYKYALIVIFTCNEDDDLISRIEQIELYNTVCDKNIMINDPGNIPNILKPLFESCKHIRSVPKNNSQSNNAEDNINNDLCSDLSNPLFLLFEDIELAFKNSAEVFNEEISYVDLLFDDQELNVYPDNISLFNNEVDIDPENNCGELLGVNVKEVHLLREHGRIGEANVSGCKKPEKTKPKRKQIHKCYICGRVCVAQYHLIEHMYIHSKDKQYKCDWSGCDKEFSQKSNFTTHLKKYKHYNPFQCKWCDKKFVHRSSLNAHIVVHTSEQGFKCTFCSKFLSCKQTLDSHIKIHENEKKFSCLQCDKKFNTYSSLAKHIEIHSGYKKYRCVHNGCKMAFFYNYSLTRHMITHKKVKAYK</sequence>
<feature type="domain" description="C2H2-type" evidence="10">
    <location>
        <begin position="441"/>
        <end position="468"/>
    </location>
</feature>
<dbReference type="InterPro" id="IPR013087">
    <property type="entry name" value="Znf_C2H2_type"/>
</dbReference>
<keyword evidence="2" id="KW-0479">Metal-binding</keyword>
<feature type="domain" description="C2H2-type" evidence="10">
    <location>
        <begin position="355"/>
        <end position="384"/>
    </location>
</feature>
<keyword evidence="4 9" id="KW-0863">Zinc-finger</keyword>
<dbReference type="PROSITE" id="PS00028">
    <property type="entry name" value="ZINC_FINGER_C2H2_1"/>
    <property type="match status" value="5"/>
</dbReference>
<dbReference type="InterPro" id="IPR036236">
    <property type="entry name" value="Znf_C2H2_sf"/>
</dbReference>
<name>A0AA90SCB5_9GAMM</name>
<dbReference type="SUPFAM" id="SSF57667">
    <property type="entry name" value="beta-beta-alpha zinc fingers"/>
    <property type="match status" value="3"/>
</dbReference>
<evidence type="ECO:0000256" key="7">
    <source>
        <dbReference type="ARBA" id="ARBA00023125"/>
    </source>
</evidence>
<reference evidence="11 12" key="1">
    <citation type="journal article" date="2023" name="bioRxiv">
        <title>An intranuclear bacterial parasite of deep-sea mussels expresses apoptosis inhibitors acquired from its host.</title>
        <authorList>
            <person name="Gonzalez Porras M.A."/>
            <person name="Assie A."/>
            <person name="Tietjen M."/>
            <person name="Violette M."/>
            <person name="Kleiner M."/>
            <person name="Gruber-Vodicka H."/>
            <person name="Dubilier N."/>
            <person name="Leisch N."/>
        </authorList>
    </citation>
    <scope>NUCLEOTIDE SEQUENCE [LARGE SCALE GENOMIC DNA]</scope>
    <source>
        <strain evidence="11">IAP13</strain>
    </source>
</reference>
<dbReference type="PROSITE" id="PS50157">
    <property type="entry name" value="ZINC_FINGER_C2H2_2"/>
    <property type="match status" value="6"/>
</dbReference>
<evidence type="ECO:0000256" key="3">
    <source>
        <dbReference type="ARBA" id="ARBA00022737"/>
    </source>
</evidence>
<dbReference type="GO" id="GO:0045944">
    <property type="term" value="P:positive regulation of transcription by RNA polymerase II"/>
    <property type="evidence" value="ECO:0007669"/>
    <property type="project" value="UniProtKB-ARBA"/>
</dbReference>
<evidence type="ECO:0000313" key="12">
    <source>
        <dbReference type="Proteomes" id="UP001178148"/>
    </source>
</evidence>
<keyword evidence="5" id="KW-0862">Zinc</keyword>
<protein>
    <submittedName>
        <fullName evidence="11">C2H2-type zinc finger protein</fullName>
    </submittedName>
</protein>
<evidence type="ECO:0000259" key="10">
    <source>
        <dbReference type="PROSITE" id="PS50157"/>
    </source>
</evidence>
<dbReference type="PANTHER" id="PTHR19818">
    <property type="entry name" value="ZINC FINGER PROTEIN ZIC AND GLI"/>
    <property type="match status" value="1"/>
</dbReference>
<dbReference type="EMBL" id="JASXSV010000001">
    <property type="protein sequence ID" value="MDP0587847.1"/>
    <property type="molecule type" value="Genomic_DNA"/>
</dbReference>
<dbReference type="InterPro" id="IPR050329">
    <property type="entry name" value="GLI_C2H2-zinc-finger"/>
</dbReference>
<dbReference type="FunFam" id="3.30.160.60:FF:000325">
    <property type="entry name" value="ZFP90 zinc finger protein"/>
    <property type="match status" value="1"/>
</dbReference>
<dbReference type="FunFam" id="3.30.160.60:FF:001156">
    <property type="entry name" value="Zinc finger protein 407"/>
    <property type="match status" value="1"/>
</dbReference>
<evidence type="ECO:0000256" key="1">
    <source>
        <dbReference type="ARBA" id="ARBA00006991"/>
    </source>
</evidence>